<reference evidence="2 3" key="1">
    <citation type="submission" date="2020-08" db="EMBL/GenBank/DDBJ databases">
        <title>Genomic Encyclopedia of Type Strains, Phase IV (KMG-IV): sequencing the most valuable type-strain genomes for metagenomic binning, comparative biology and taxonomic classification.</title>
        <authorList>
            <person name="Goeker M."/>
        </authorList>
    </citation>
    <scope>NUCLEOTIDE SEQUENCE [LARGE SCALE GENOMIC DNA]</scope>
    <source>
        <strain evidence="2 3">DSM 29853</strain>
    </source>
</reference>
<dbReference type="PANTHER" id="PTHR48079">
    <property type="entry name" value="PROTEIN YEEZ"/>
    <property type="match status" value="1"/>
</dbReference>
<sequence length="320" mass="34809">MTTSLDRPLALVLGATGGIGGAMADRLLASGYRVRAMNRNPARGAADRPALEWVRGDCMRAQDVRAAAEGAGIIVHAVNPPGYRDWESLVLPMIDNTIAAAAEVGARIVLPGTIYNYGPDSFPVIEEDSPQNPLTSKGRIRVAMEARLAEAARRGVPVLIVRAGDFFGPGAANSWFSQGMITPGKPVTAMSLPNLPGVGHSWAFLPDVAETMMRLLALGEKLPRFARFHMRGVWDEDGTALLDAVRRVARRPVKASRLPWWALRLAAPFHRLSRELVGMRHVWSEPIRLDNSRLVATLGEEPHTPLDEAILRTLVAFKAL</sequence>
<dbReference type="InterPro" id="IPR036291">
    <property type="entry name" value="NAD(P)-bd_dom_sf"/>
</dbReference>
<proteinExistence type="predicted"/>
<dbReference type="Proteomes" id="UP000528286">
    <property type="component" value="Unassembled WGS sequence"/>
</dbReference>
<evidence type="ECO:0000259" key="1">
    <source>
        <dbReference type="Pfam" id="PF01370"/>
    </source>
</evidence>
<dbReference type="Gene3D" id="3.40.50.720">
    <property type="entry name" value="NAD(P)-binding Rossmann-like Domain"/>
    <property type="match status" value="1"/>
</dbReference>
<dbReference type="Pfam" id="PF01370">
    <property type="entry name" value="Epimerase"/>
    <property type="match status" value="1"/>
</dbReference>
<dbReference type="SUPFAM" id="SSF51735">
    <property type="entry name" value="NAD(P)-binding Rossmann-fold domains"/>
    <property type="match status" value="1"/>
</dbReference>
<dbReference type="InterPro" id="IPR051783">
    <property type="entry name" value="NAD(P)-dependent_oxidoreduct"/>
</dbReference>
<accession>A0A7W6NJI5</accession>
<evidence type="ECO:0000313" key="3">
    <source>
        <dbReference type="Proteomes" id="UP000528286"/>
    </source>
</evidence>
<protein>
    <submittedName>
        <fullName evidence="2">Nucleoside-diphosphate-sugar epimerase</fullName>
    </submittedName>
</protein>
<evidence type="ECO:0000313" key="2">
    <source>
        <dbReference type="EMBL" id="MBB4063430.1"/>
    </source>
</evidence>
<keyword evidence="3" id="KW-1185">Reference proteome</keyword>
<comment type="caution">
    <text evidence="2">The sequence shown here is derived from an EMBL/GenBank/DDBJ whole genome shotgun (WGS) entry which is preliminary data.</text>
</comment>
<dbReference type="PANTHER" id="PTHR48079:SF6">
    <property type="entry name" value="NAD(P)-BINDING DOMAIN-CONTAINING PROTEIN-RELATED"/>
    <property type="match status" value="1"/>
</dbReference>
<gene>
    <name evidence="2" type="ORF">GGR23_000591</name>
</gene>
<dbReference type="GO" id="GO:0005737">
    <property type="term" value="C:cytoplasm"/>
    <property type="evidence" value="ECO:0007669"/>
    <property type="project" value="TreeGrafter"/>
</dbReference>
<name>A0A7W6NJI5_9HYPH</name>
<feature type="domain" description="NAD-dependent epimerase/dehydratase" evidence="1">
    <location>
        <begin position="10"/>
        <end position="179"/>
    </location>
</feature>
<dbReference type="RefSeq" id="WP_183364617.1">
    <property type="nucleotide sequence ID" value="NZ_JACIEZ010000001.1"/>
</dbReference>
<organism evidence="2 3">
    <name type="scientific">Gellertiella hungarica</name>
    <dbReference type="NCBI Taxonomy" id="1572859"/>
    <lineage>
        <taxon>Bacteria</taxon>
        <taxon>Pseudomonadati</taxon>
        <taxon>Pseudomonadota</taxon>
        <taxon>Alphaproteobacteria</taxon>
        <taxon>Hyphomicrobiales</taxon>
        <taxon>Rhizobiaceae</taxon>
        <taxon>Gellertiella</taxon>
    </lineage>
</organism>
<dbReference type="EMBL" id="JACIEZ010000001">
    <property type="protein sequence ID" value="MBB4063430.1"/>
    <property type="molecule type" value="Genomic_DNA"/>
</dbReference>
<dbReference type="GO" id="GO:0004029">
    <property type="term" value="F:aldehyde dehydrogenase (NAD+) activity"/>
    <property type="evidence" value="ECO:0007669"/>
    <property type="project" value="TreeGrafter"/>
</dbReference>
<dbReference type="AlphaFoldDB" id="A0A7W6NJI5"/>
<dbReference type="InterPro" id="IPR001509">
    <property type="entry name" value="Epimerase_deHydtase"/>
</dbReference>